<keyword evidence="2" id="KW-0732">Signal</keyword>
<dbReference type="Proteomes" id="UP001234880">
    <property type="component" value="Unassembled WGS sequence"/>
</dbReference>
<evidence type="ECO:0000256" key="1">
    <source>
        <dbReference type="SAM" id="MobiDB-lite"/>
    </source>
</evidence>
<protein>
    <recommendedName>
        <fullName evidence="5">Lipoprotein</fullName>
    </recommendedName>
</protein>
<evidence type="ECO:0000313" key="4">
    <source>
        <dbReference type="Proteomes" id="UP001234880"/>
    </source>
</evidence>
<keyword evidence="4" id="KW-1185">Reference proteome</keyword>
<dbReference type="RefSeq" id="WP_062012775.1">
    <property type="nucleotide sequence ID" value="NZ_JAURUE010000001.1"/>
</dbReference>
<feature type="region of interest" description="Disordered" evidence="1">
    <location>
        <begin position="55"/>
        <end position="76"/>
    </location>
</feature>
<evidence type="ECO:0000256" key="2">
    <source>
        <dbReference type="SAM" id="SignalP"/>
    </source>
</evidence>
<feature type="chain" id="PRO_5047178447" description="Lipoprotein" evidence="2">
    <location>
        <begin position="26"/>
        <end position="150"/>
    </location>
</feature>
<gene>
    <name evidence="3" type="ORF">JOF35_003912</name>
</gene>
<proteinExistence type="predicted"/>
<sequence length="150" mass="15445">MSGRRTRTICAVSLMAVLAPTAAGCSGGGGSPSSEASRASAAIASARASAAAELDKIKGGSQAKREVKTGRVTHDDQGRAIAPLTVTNGGRHSAEYAVEVNFRNAEGDLVDAVLLRLAKVPPHKPTRATARSHRKLTGRVTAQVGTAVRY</sequence>
<evidence type="ECO:0008006" key="5">
    <source>
        <dbReference type="Google" id="ProtNLM"/>
    </source>
</evidence>
<accession>A0ABT9KTA7</accession>
<comment type="caution">
    <text evidence="3">The sequence shown here is derived from an EMBL/GenBank/DDBJ whole genome shotgun (WGS) entry which is preliminary data.</text>
</comment>
<dbReference type="EMBL" id="JAURUE010000001">
    <property type="protein sequence ID" value="MDP9611635.1"/>
    <property type="molecule type" value="Genomic_DNA"/>
</dbReference>
<organism evidence="3 4">
    <name type="scientific">Streptomyces demainii</name>
    <dbReference type="NCBI Taxonomy" id="588122"/>
    <lineage>
        <taxon>Bacteria</taxon>
        <taxon>Bacillati</taxon>
        <taxon>Actinomycetota</taxon>
        <taxon>Actinomycetes</taxon>
        <taxon>Kitasatosporales</taxon>
        <taxon>Streptomycetaceae</taxon>
        <taxon>Streptomyces</taxon>
    </lineage>
</organism>
<evidence type="ECO:0000313" key="3">
    <source>
        <dbReference type="EMBL" id="MDP9611635.1"/>
    </source>
</evidence>
<reference evidence="3 4" key="1">
    <citation type="submission" date="2023-07" db="EMBL/GenBank/DDBJ databases">
        <title>Sequencing the genomes of 1000 actinobacteria strains.</title>
        <authorList>
            <person name="Klenk H.-P."/>
        </authorList>
    </citation>
    <scope>NUCLEOTIDE SEQUENCE [LARGE SCALE GENOMIC DNA]</scope>
    <source>
        <strain evidence="3 4">DSM 41600</strain>
    </source>
</reference>
<feature type="signal peptide" evidence="2">
    <location>
        <begin position="1"/>
        <end position="25"/>
    </location>
</feature>
<name>A0ABT9KTA7_9ACTN</name>
<dbReference type="PROSITE" id="PS51257">
    <property type="entry name" value="PROKAR_LIPOPROTEIN"/>
    <property type="match status" value="1"/>
</dbReference>